<dbReference type="EMBL" id="GL883513">
    <property type="protein sequence ID" value="EGF96899.1"/>
    <property type="molecule type" value="Genomic_DNA"/>
</dbReference>
<dbReference type="VEuPathDB" id="FungiDB:MELLADRAFT_70351"/>
<gene>
    <name evidence="3" type="ORF">MELLADRAFT_70351</name>
</gene>
<keyword evidence="1" id="KW-0175">Coiled coil</keyword>
<feature type="compositionally biased region" description="Polar residues" evidence="2">
    <location>
        <begin position="72"/>
        <end position="88"/>
    </location>
</feature>
<dbReference type="KEGG" id="mlr:MELLADRAFT_70351"/>
<dbReference type="HOGENOM" id="CLU_146850_0_0_1"/>
<evidence type="ECO:0000313" key="4">
    <source>
        <dbReference type="Proteomes" id="UP000001072"/>
    </source>
</evidence>
<evidence type="ECO:0000256" key="2">
    <source>
        <dbReference type="SAM" id="MobiDB-lite"/>
    </source>
</evidence>
<proteinExistence type="predicted"/>
<dbReference type="InParanoid" id="F4SEM7"/>
<sequence>MVRPRSENSDTANIKGKDTEEVRSKDEIIEALHERLSQLETENASFAAQVNAAAEDRRRIAALETTISQIVNTRGPNTDRSGGSTNPFASFRAKGNNLVTPTPMGPRGNQTHDPEANVRARTAPPTLIRPRPPPLHHIVETVPEEAVGV</sequence>
<dbReference type="Proteomes" id="UP000001072">
    <property type="component" value="Unassembled WGS sequence"/>
</dbReference>
<evidence type="ECO:0000256" key="1">
    <source>
        <dbReference type="SAM" id="Coils"/>
    </source>
</evidence>
<protein>
    <submittedName>
        <fullName evidence="3">Uncharacterized protein</fullName>
    </submittedName>
</protein>
<evidence type="ECO:0000313" key="3">
    <source>
        <dbReference type="EMBL" id="EGF96899.1"/>
    </source>
</evidence>
<accession>F4SEM7</accession>
<dbReference type="RefSeq" id="XP_007419831.1">
    <property type="nucleotide sequence ID" value="XM_007419769.1"/>
</dbReference>
<feature type="coiled-coil region" evidence="1">
    <location>
        <begin position="22"/>
        <end position="56"/>
    </location>
</feature>
<keyword evidence="4" id="KW-1185">Reference proteome</keyword>
<feature type="region of interest" description="Disordered" evidence="2">
    <location>
        <begin position="72"/>
        <end position="115"/>
    </location>
</feature>
<organism evidence="4">
    <name type="scientific">Melampsora larici-populina (strain 98AG31 / pathotype 3-4-7)</name>
    <name type="common">Poplar leaf rust fungus</name>
    <dbReference type="NCBI Taxonomy" id="747676"/>
    <lineage>
        <taxon>Eukaryota</taxon>
        <taxon>Fungi</taxon>
        <taxon>Dikarya</taxon>
        <taxon>Basidiomycota</taxon>
        <taxon>Pucciniomycotina</taxon>
        <taxon>Pucciniomycetes</taxon>
        <taxon>Pucciniales</taxon>
        <taxon>Melampsoraceae</taxon>
        <taxon>Melampsora</taxon>
    </lineage>
</organism>
<name>F4SEM7_MELLP</name>
<dbReference type="OrthoDB" id="10527109at2759"/>
<dbReference type="GeneID" id="18931500"/>
<dbReference type="AlphaFoldDB" id="F4SEM7"/>
<reference evidence="4" key="1">
    <citation type="journal article" date="2011" name="Proc. Natl. Acad. Sci. U.S.A.">
        <title>Obligate biotrophy features unraveled by the genomic analysis of rust fungi.</title>
        <authorList>
            <person name="Duplessis S."/>
            <person name="Cuomo C.A."/>
            <person name="Lin Y.-C."/>
            <person name="Aerts A."/>
            <person name="Tisserant E."/>
            <person name="Veneault-Fourrey C."/>
            <person name="Joly D.L."/>
            <person name="Hacquard S."/>
            <person name="Amselem J."/>
            <person name="Cantarel B.L."/>
            <person name="Chiu R."/>
            <person name="Coutinho P.M."/>
            <person name="Feau N."/>
            <person name="Field M."/>
            <person name="Frey P."/>
            <person name="Gelhaye E."/>
            <person name="Goldberg J."/>
            <person name="Grabherr M.G."/>
            <person name="Kodira C.D."/>
            <person name="Kohler A."/>
            <person name="Kuees U."/>
            <person name="Lindquist E.A."/>
            <person name="Lucas S.M."/>
            <person name="Mago R."/>
            <person name="Mauceli E."/>
            <person name="Morin E."/>
            <person name="Murat C."/>
            <person name="Pangilinan J.L."/>
            <person name="Park R."/>
            <person name="Pearson M."/>
            <person name="Quesneville H."/>
            <person name="Rouhier N."/>
            <person name="Sakthikumar S."/>
            <person name="Salamov A.A."/>
            <person name="Schmutz J."/>
            <person name="Selles B."/>
            <person name="Shapiro H."/>
            <person name="Tanguay P."/>
            <person name="Tuskan G.A."/>
            <person name="Henrissat B."/>
            <person name="Van de Peer Y."/>
            <person name="Rouze P."/>
            <person name="Ellis J.G."/>
            <person name="Dodds P.N."/>
            <person name="Schein J.E."/>
            <person name="Zhong S."/>
            <person name="Hamelin R.C."/>
            <person name="Grigoriev I.V."/>
            <person name="Szabo L.J."/>
            <person name="Martin F."/>
        </authorList>
    </citation>
    <scope>NUCLEOTIDE SEQUENCE [LARGE SCALE GENOMIC DNA]</scope>
    <source>
        <strain evidence="4">98AG31 / pathotype 3-4-7</strain>
    </source>
</reference>
<feature type="region of interest" description="Disordered" evidence="2">
    <location>
        <begin position="1"/>
        <end position="22"/>
    </location>
</feature>